<organism evidence="5 6">
    <name type="scientific">Clostridium disporicum</name>
    <dbReference type="NCBI Taxonomy" id="84024"/>
    <lineage>
        <taxon>Bacteria</taxon>
        <taxon>Bacillati</taxon>
        <taxon>Bacillota</taxon>
        <taxon>Clostridia</taxon>
        <taxon>Eubacteriales</taxon>
        <taxon>Clostridiaceae</taxon>
        <taxon>Clostridium</taxon>
    </lineage>
</organism>
<dbReference type="RefSeq" id="WP_042396061.1">
    <property type="nucleotide sequence ID" value="NZ_CYYT01000003.1"/>
</dbReference>
<dbReference type="PANTHER" id="PTHR43567">
    <property type="entry name" value="FLAVOREDOXIN-RELATED-RELATED"/>
    <property type="match status" value="1"/>
</dbReference>
<dbReference type="SUPFAM" id="SSF50475">
    <property type="entry name" value="FMN-binding split barrel"/>
    <property type="match status" value="1"/>
</dbReference>
<gene>
    <name evidence="5" type="primary">flr_1</name>
    <name evidence="5" type="ORF">ERS852470_02289</name>
</gene>
<dbReference type="GO" id="GO:0016646">
    <property type="term" value="F:oxidoreductase activity, acting on the CH-NH group of donors, NAD or NADP as acceptor"/>
    <property type="evidence" value="ECO:0007669"/>
    <property type="project" value="UniProtKB-ARBA"/>
</dbReference>
<evidence type="ECO:0000256" key="1">
    <source>
        <dbReference type="ARBA" id="ARBA00001917"/>
    </source>
</evidence>
<feature type="domain" description="Flavin reductase like" evidence="4">
    <location>
        <begin position="11"/>
        <end position="157"/>
    </location>
</feature>
<evidence type="ECO:0000256" key="2">
    <source>
        <dbReference type="ARBA" id="ARBA00022630"/>
    </source>
</evidence>
<dbReference type="InterPro" id="IPR012349">
    <property type="entry name" value="Split_barrel_FMN-bd"/>
</dbReference>
<evidence type="ECO:0000259" key="4">
    <source>
        <dbReference type="SMART" id="SM00903"/>
    </source>
</evidence>
<sequence>MNKINFKGSVMLNPTPVVLLTSINKEGKTNVFTIGWVSTVCTKPPVIAVGIRPERLSYEYIKESEECVINLTTRDMVNITDYCGVVSGKREDKISKLGLKLNSGVAINTPSLEISPVALECKLKSITPLGTHDMFLLDVMNVKVNENLLDEKGKIHFERANLIAYSHGEYFGLDSKPLGSFGYSIRKKADNKKRKRRVKK</sequence>
<dbReference type="Proteomes" id="UP000095558">
    <property type="component" value="Unassembled WGS sequence"/>
</dbReference>
<dbReference type="InterPro" id="IPR002563">
    <property type="entry name" value="Flavin_Rdtase-like_dom"/>
</dbReference>
<proteinExistence type="inferred from homology"/>
<evidence type="ECO:0000313" key="5">
    <source>
        <dbReference type="EMBL" id="CUO42058.1"/>
    </source>
</evidence>
<keyword evidence="2" id="KW-0285">Flavoprotein</keyword>
<evidence type="ECO:0000313" key="6">
    <source>
        <dbReference type="Proteomes" id="UP000095558"/>
    </source>
</evidence>
<comment type="cofactor">
    <cofactor evidence="1">
        <name>FMN</name>
        <dbReference type="ChEBI" id="CHEBI:58210"/>
    </cofactor>
</comment>
<dbReference type="SMART" id="SM00903">
    <property type="entry name" value="Flavin_Reduct"/>
    <property type="match status" value="1"/>
</dbReference>
<dbReference type="GeneID" id="83011155"/>
<dbReference type="InterPro" id="IPR052174">
    <property type="entry name" value="Flavoredoxin"/>
</dbReference>
<dbReference type="GO" id="GO:0010181">
    <property type="term" value="F:FMN binding"/>
    <property type="evidence" value="ECO:0007669"/>
    <property type="project" value="InterPro"/>
</dbReference>
<reference evidence="5 6" key="1">
    <citation type="submission" date="2015-09" db="EMBL/GenBank/DDBJ databases">
        <authorList>
            <consortium name="Pathogen Informatics"/>
        </authorList>
    </citation>
    <scope>NUCLEOTIDE SEQUENCE [LARGE SCALE GENOMIC DNA]</scope>
    <source>
        <strain evidence="5 6">2789STDY5834855</strain>
    </source>
</reference>
<comment type="similarity">
    <text evidence="3">Belongs to the flavoredoxin family.</text>
</comment>
<evidence type="ECO:0000256" key="3">
    <source>
        <dbReference type="ARBA" id="ARBA00038054"/>
    </source>
</evidence>
<dbReference type="AlphaFoldDB" id="A0A174EZH3"/>
<name>A0A174EZH3_9CLOT</name>
<dbReference type="EMBL" id="CYZV01000024">
    <property type="protein sequence ID" value="CUO42058.1"/>
    <property type="molecule type" value="Genomic_DNA"/>
</dbReference>
<dbReference type="PANTHER" id="PTHR43567:SF1">
    <property type="entry name" value="FLAVOREDOXIN"/>
    <property type="match status" value="1"/>
</dbReference>
<protein>
    <submittedName>
        <fullName evidence="5">Flavoredoxin</fullName>
    </submittedName>
</protein>
<accession>A0A174EZH3</accession>
<dbReference type="Pfam" id="PF01613">
    <property type="entry name" value="Flavin_Reduct"/>
    <property type="match status" value="1"/>
</dbReference>
<dbReference type="OrthoDB" id="9794638at2"/>
<dbReference type="Gene3D" id="2.30.110.10">
    <property type="entry name" value="Electron Transport, Fmn-binding Protein, Chain A"/>
    <property type="match status" value="1"/>
</dbReference>